<dbReference type="Proteomes" id="UP000655208">
    <property type="component" value="Unassembled WGS sequence"/>
</dbReference>
<dbReference type="CDD" id="cd02440">
    <property type="entry name" value="AdoMet_MTases"/>
    <property type="match status" value="1"/>
</dbReference>
<proteinExistence type="predicted"/>
<dbReference type="RefSeq" id="WP_188940990.1">
    <property type="nucleotide sequence ID" value="NZ_BMNA01000003.1"/>
</dbReference>
<dbReference type="AlphaFoldDB" id="A0A917SUL3"/>
<dbReference type="Pfam" id="PF13649">
    <property type="entry name" value="Methyltransf_25"/>
    <property type="match status" value="1"/>
</dbReference>
<accession>A0A917SUL3</accession>
<reference evidence="2" key="1">
    <citation type="journal article" date="2014" name="Int. J. Syst. Evol. Microbiol.">
        <title>Complete genome sequence of Corynebacterium casei LMG S-19264T (=DSM 44701T), isolated from a smear-ripened cheese.</title>
        <authorList>
            <consortium name="US DOE Joint Genome Institute (JGI-PGF)"/>
            <person name="Walter F."/>
            <person name="Albersmeier A."/>
            <person name="Kalinowski J."/>
            <person name="Ruckert C."/>
        </authorList>
    </citation>
    <scope>NUCLEOTIDE SEQUENCE</scope>
    <source>
        <strain evidence="2">CGMCC 4.7308</strain>
    </source>
</reference>
<protein>
    <recommendedName>
        <fullName evidence="1">Methyltransferase domain-containing protein</fullName>
    </recommendedName>
</protein>
<organism evidence="2 3">
    <name type="scientific">Nakamurella endophytica</name>
    <dbReference type="NCBI Taxonomy" id="1748367"/>
    <lineage>
        <taxon>Bacteria</taxon>
        <taxon>Bacillati</taxon>
        <taxon>Actinomycetota</taxon>
        <taxon>Actinomycetes</taxon>
        <taxon>Nakamurellales</taxon>
        <taxon>Nakamurellaceae</taxon>
        <taxon>Nakamurella</taxon>
    </lineage>
</organism>
<evidence type="ECO:0000313" key="2">
    <source>
        <dbReference type="EMBL" id="GGL96809.1"/>
    </source>
</evidence>
<reference evidence="2" key="2">
    <citation type="submission" date="2020-09" db="EMBL/GenBank/DDBJ databases">
        <authorList>
            <person name="Sun Q."/>
            <person name="Zhou Y."/>
        </authorList>
    </citation>
    <scope>NUCLEOTIDE SEQUENCE</scope>
    <source>
        <strain evidence="2">CGMCC 4.7308</strain>
    </source>
</reference>
<keyword evidence="3" id="KW-1185">Reference proteome</keyword>
<evidence type="ECO:0000313" key="3">
    <source>
        <dbReference type="Proteomes" id="UP000655208"/>
    </source>
</evidence>
<dbReference type="EMBL" id="BMNA01000003">
    <property type="protein sequence ID" value="GGL96809.1"/>
    <property type="molecule type" value="Genomic_DNA"/>
</dbReference>
<comment type="caution">
    <text evidence="2">The sequence shown here is derived from an EMBL/GenBank/DDBJ whole genome shotgun (WGS) entry which is preliminary data.</text>
</comment>
<gene>
    <name evidence="2" type="ORF">GCM10011594_15690</name>
</gene>
<dbReference type="InterPro" id="IPR029063">
    <property type="entry name" value="SAM-dependent_MTases_sf"/>
</dbReference>
<evidence type="ECO:0000259" key="1">
    <source>
        <dbReference type="Pfam" id="PF13649"/>
    </source>
</evidence>
<dbReference type="Gene3D" id="3.40.50.150">
    <property type="entry name" value="Vaccinia Virus protein VP39"/>
    <property type="match status" value="1"/>
</dbReference>
<dbReference type="InterPro" id="IPR041698">
    <property type="entry name" value="Methyltransf_25"/>
</dbReference>
<name>A0A917SUL3_9ACTN</name>
<feature type="domain" description="Methyltransferase" evidence="1">
    <location>
        <begin position="48"/>
        <end position="140"/>
    </location>
</feature>
<dbReference type="SUPFAM" id="SSF53335">
    <property type="entry name" value="S-adenosyl-L-methionine-dependent methyltransferases"/>
    <property type="match status" value="1"/>
</dbReference>
<sequence>MPEQRPQQLSVGGFDDAADDFLLLAPLLWDPVSLGTVEVTAPATGERVLDACCGVGSSALPAAVAVGGAGLVDAVDLSGPLVERAAARAADLPQLHAHTADVTAWPEDGYDLVQCVLGVFFFPDMDAGTRHLVGRARPGGRVGITVWRRGAVVAAGRALAAAVGRQRGAEVPAPEASARLDAVADPEGLAGWLAGCGAADVQVTTVEHALPTDPVSLWLLVTGSGYRGLLSGLSAEAVEAVRSDYLDQLAGGTPVDTTTLVALGRVGGRR</sequence>